<evidence type="ECO:0000256" key="4">
    <source>
        <dbReference type="RuleBase" id="RU003690"/>
    </source>
</evidence>
<dbReference type="RefSeq" id="WP_193737309.1">
    <property type="nucleotide sequence ID" value="NZ_CP063304.1"/>
</dbReference>
<dbReference type="GO" id="GO:0016052">
    <property type="term" value="P:carbohydrate catabolic process"/>
    <property type="evidence" value="ECO:0007669"/>
    <property type="project" value="TreeGrafter"/>
</dbReference>
<dbReference type="KEGG" id="bliq:INP51_08770"/>
<keyword evidence="2 5" id="KW-0378">Hydrolase</keyword>
<keyword evidence="3 5" id="KW-0326">Glycosidase</keyword>
<name>A0A7M2RL74_9FIRM</name>
<dbReference type="AlphaFoldDB" id="A0A7M2RL74"/>
<dbReference type="InterPro" id="IPR033132">
    <property type="entry name" value="GH_1_N_CS"/>
</dbReference>
<evidence type="ECO:0000256" key="2">
    <source>
        <dbReference type="ARBA" id="ARBA00022801"/>
    </source>
</evidence>
<dbReference type="InterPro" id="IPR017853">
    <property type="entry name" value="GH"/>
</dbReference>
<dbReference type="Proteomes" id="UP000593601">
    <property type="component" value="Chromosome"/>
</dbReference>
<dbReference type="Gene3D" id="3.20.20.80">
    <property type="entry name" value="Glycosidases"/>
    <property type="match status" value="1"/>
</dbReference>
<protein>
    <submittedName>
        <fullName evidence="5">6-phospho-beta-glucosidase</fullName>
        <ecNumber evidence="5">3.2.1.86</ecNumber>
    </submittedName>
</protein>
<dbReference type="EMBL" id="CP063304">
    <property type="protein sequence ID" value="QOV20995.1"/>
    <property type="molecule type" value="Genomic_DNA"/>
</dbReference>
<dbReference type="GO" id="GO:0005829">
    <property type="term" value="C:cytosol"/>
    <property type="evidence" value="ECO:0007669"/>
    <property type="project" value="TreeGrafter"/>
</dbReference>
<dbReference type="InterPro" id="IPR001360">
    <property type="entry name" value="Glyco_hydro_1"/>
</dbReference>
<evidence type="ECO:0000313" key="5">
    <source>
        <dbReference type="EMBL" id="QOV20995.1"/>
    </source>
</evidence>
<reference evidence="5 6" key="1">
    <citation type="submission" date="2020-10" db="EMBL/GenBank/DDBJ databases">
        <title>Blautia liquoris sp.nov., isolated from the mud in a fermentation cellar used for the production of Chinese strong-flavoured liquor.</title>
        <authorList>
            <person name="Lu L."/>
        </authorList>
    </citation>
    <scope>NUCLEOTIDE SEQUENCE [LARGE SCALE GENOMIC DNA]</scope>
    <source>
        <strain evidence="5 6">LZLJ-3</strain>
    </source>
</reference>
<dbReference type="PANTHER" id="PTHR10353">
    <property type="entry name" value="GLYCOSYL HYDROLASE"/>
    <property type="match status" value="1"/>
</dbReference>
<gene>
    <name evidence="5" type="primary">ascB</name>
    <name evidence="5" type="ORF">INP51_08770</name>
</gene>
<dbReference type="SUPFAM" id="SSF51445">
    <property type="entry name" value="(Trans)glycosidases"/>
    <property type="match status" value="1"/>
</dbReference>
<dbReference type="NCBIfam" id="NF007356">
    <property type="entry name" value="PRK09852.1"/>
    <property type="match status" value="1"/>
</dbReference>
<sequence length="490" mass="56064">MKKTKTFPNNFFWGGATAANQCEGGWKEGGKGPSVSDHYTAGSRQVPRKFTREIDPNQSYPSHEAIDMYHHYKEDIVLFAEMGFKMYRLSIAWSRIFPRGDESAPNAEGIEFYRDIFLECKKYKIEPLVTIQHFDMPYHLCEKYNGFADRRVVDYYLNYCRTIFTEYKGLVRYWLTFNEINALSHSFGETLGGGILPKEDADMGNPFANSKTESPEVASRRFTALHHEFLASAKAVKLAHEIDENNRVGCMIAGTCVYPYTCNPDDMLASQQRMNMGNWFCSDVQVRGAYPHYAKRYFQEHNIQVTKEPGDDEILKAGCVDFYSFSYYSSACASADPEMKKTAGNMMGDAVSNPYLKASDWGWMIDPKGLRYFLNEVYARYEVPIMVVENGLGAADTLEPDGSIHDDYRIDYLRWHVEQMAEAIEDGVDLIGYTPWGCIDLVSASTGEMMKRYGFIYVDKDDEGNGTLERIRKDSFYWYQELISSNGESV</sequence>
<dbReference type="FunFam" id="3.20.20.80:FF:000004">
    <property type="entry name" value="Beta-glucosidase 6-phospho-beta-glucosidase"/>
    <property type="match status" value="1"/>
</dbReference>
<comment type="similarity">
    <text evidence="1 4">Belongs to the glycosyl hydrolase 1 family.</text>
</comment>
<evidence type="ECO:0000313" key="6">
    <source>
        <dbReference type="Proteomes" id="UP000593601"/>
    </source>
</evidence>
<dbReference type="PANTHER" id="PTHR10353:SF122">
    <property type="entry name" value="6-PHOSPHO-BETA-GLUCOSIDASE ASCB-RELATED"/>
    <property type="match status" value="1"/>
</dbReference>
<dbReference type="EC" id="3.2.1.86" evidence="5"/>
<dbReference type="PRINTS" id="PR00131">
    <property type="entry name" value="GLHYDRLASE1"/>
</dbReference>
<dbReference type="Pfam" id="PF00232">
    <property type="entry name" value="Glyco_hydro_1"/>
    <property type="match status" value="1"/>
</dbReference>
<organism evidence="5 6">
    <name type="scientific">Blautia liquoris</name>
    <dbReference type="NCBI Taxonomy" id="2779518"/>
    <lineage>
        <taxon>Bacteria</taxon>
        <taxon>Bacillati</taxon>
        <taxon>Bacillota</taxon>
        <taxon>Clostridia</taxon>
        <taxon>Lachnospirales</taxon>
        <taxon>Lachnospiraceae</taxon>
        <taxon>Blautia</taxon>
    </lineage>
</organism>
<evidence type="ECO:0000256" key="3">
    <source>
        <dbReference type="ARBA" id="ARBA00023295"/>
    </source>
</evidence>
<dbReference type="PROSITE" id="PS00653">
    <property type="entry name" value="GLYCOSYL_HYDROL_F1_2"/>
    <property type="match status" value="1"/>
</dbReference>
<keyword evidence="6" id="KW-1185">Reference proteome</keyword>
<dbReference type="GO" id="GO:0008706">
    <property type="term" value="F:6-phospho-beta-glucosidase activity"/>
    <property type="evidence" value="ECO:0007669"/>
    <property type="project" value="UniProtKB-EC"/>
</dbReference>
<accession>A0A7M2RL74</accession>
<proteinExistence type="inferred from homology"/>
<evidence type="ECO:0000256" key="1">
    <source>
        <dbReference type="ARBA" id="ARBA00010838"/>
    </source>
</evidence>